<dbReference type="AlphaFoldDB" id="A0A5C6UMB7"/>
<dbReference type="RefSeq" id="WP_147122340.1">
    <property type="nucleotide sequence ID" value="NZ_VOPY01000001.1"/>
</dbReference>
<dbReference type="InterPro" id="IPR016181">
    <property type="entry name" value="Acyl_CoA_acyltransferase"/>
</dbReference>
<sequence>MTTLPILTTERLRLRALRPDDAESLHNAFGDVELMTWWSSAPDATVDDTRRRVAANSDSDAYPTWAVTLADDDRALGWVVFIPRRSGIREIGYIMRRDAWGQGYAREAVSAVIDYGFGDLGLRRIIADTDPDNAGSNRLLETLGFTREGRLRAEWETHIGVRDSFIWGLLADEWRVSRTPPRGE</sequence>
<protein>
    <submittedName>
        <fullName evidence="2">GNAT family N-acetyltransferase</fullName>
    </submittedName>
</protein>
<evidence type="ECO:0000259" key="1">
    <source>
        <dbReference type="PROSITE" id="PS51186"/>
    </source>
</evidence>
<dbReference type="GO" id="GO:0016747">
    <property type="term" value="F:acyltransferase activity, transferring groups other than amino-acyl groups"/>
    <property type="evidence" value="ECO:0007669"/>
    <property type="project" value="InterPro"/>
</dbReference>
<reference evidence="2 3" key="1">
    <citation type="submission" date="2019-08" db="EMBL/GenBank/DDBJ databases">
        <title>Sphingorhabdus soil sp. nov., isolated from arctic soil.</title>
        <authorList>
            <person name="Liu Y."/>
        </authorList>
    </citation>
    <scope>NUCLEOTIDE SEQUENCE [LARGE SCALE GENOMIC DNA]</scope>
    <source>
        <strain evidence="2 3">D-2Q-5-6</strain>
    </source>
</reference>
<dbReference type="OrthoDB" id="5295305at2"/>
<dbReference type="InterPro" id="IPR000182">
    <property type="entry name" value="GNAT_dom"/>
</dbReference>
<dbReference type="SUPFAM" id="SSF55729">
    <property type="entry name" value="Acyl-CoA N-acyltransferases (Nat)"/>
    <property type="match status" value="1"/>
</dbReference>
<proteinExistence type="predicted"/>
<keyword evidence="2" id="KW-0808">Transferase</keyword>
<dbReference type="Pfam" id="PF13302">
    <property type="entry name" value="Acetyltransf_3"/>
    <property type="match status" value="1"/>
</dbReference>
<dbReference type="EMBL" id="VOPY01000001">
    <property type="protein sequence ID" value="TXC74313.1"/>
    <property type="molecule type" value="Genomic_DNA"/>
</dbReference>
<evidence type="ECO:0000313" key="2">
    <source>
        <dbReference type="EMBL" id="TXC74313.1"/>
    </source>
</evidence>
<comment type="caution">
    <text evidence="2">The sequence shown here is derived from an EMBL/GenBank/DDBJ whole genome shotgun (WGS) entry which is preliminary data.</text>
</comment>
<name>A0A5C6UMB7_9SPHN</name>
<organism evidence="2 3">
    <name type="scientific">Flavisphingopyxis soli</name>
    <dbReference type="NCBI Taxonomy" id="2601267"/>
    <lineage>
        <taxon>Bacteria</taxon>
        <taxon>Pseudomonadati</taxon>
        <taxon>Pseudomonadota</taxon>
        <taxon>Alphaproteobacteria</taxon>
        <taxon>Sphingomonadales</taxon>
        <taxon>Sphingopyxidaceae</taxon>
        <taxon>Flavisphingopyxis</taxon>
    </lineage>
</organism>
<dbReference type="Gene3D" id="3.40.630.30">
    <property type="match status" value="1"/>
</dbReference>
<dbReference type="PROSITE" id="PS51186">
    <property type="entry name" value="GNAT"/>
    <property type="match status" value="1"/>
</dbReference>
<accession>A0A5C6UMB7</accession>
<dbReference type="InterPro" id="IPR051531">
    <property type="entry name" value="N-acetyltransferase"/>
</dbReference>
<feature type="domain" description="N-acetyltransferase" evidence="1">
    <location>
        <begin position="12"/>
        <end position="172"/>
    </location>
</feature>
<keyword evidence="3" id="KW-1185">Reference proteome</keyword>
<dbReference type="PANTHER" id="PTHR43792:SF1">
    <property type="entry name" value="N-ACETYLTRANSFERASE DOMAIN-CONTAINING PROTEIN"/>
    <property type="match status" value="1"/>
</dbReference>
<dbReference type="Proteomes" id="UP000321129">
    <property type="component" value="Unassembled WGS sequence"/>
</dbReference>
<gene>
    <name evidence="2" type="ORF">FSZ31_06345</name>
</gene>
<dbReference type="PANTHER" id="PTHR43792">
    <property type="entry name" value="GNAT FAMILY, PUTATIVE (AFU_ORTHOLOGUE AFUA_3G00765)-RELATED-RELATED"/>
    <property type="match status" value="1"/>
</dbReference>
<evidence type="ECO:0000313" key="3">
    <source>
        <dbReference type="Proteomes" id="UP000321129"/>
    </source>
</evidence>